<name>A0A9W6Y877_9STRA</name>
<accession>A0A9W6Y877</accession>
<dbReference type="EMBL" id="BSXT01003906">
    <property type="protein sequence ID" value="GMF56098.1"/>
    <property type="molecule type" value="Genomic_DNA"/>
</dbReference>
<dbReference type="PANTHER" id="PTHR31569:SF4">
    <property type="entry name" value="SWIM-TYPE DOMAIN-CONTAINING PROTEIN"/>
    <property type="match status" value="1"/>
</dbReference>
<feature type="domain" description="ZSWIM1/3 RNaseH-like" evidence="2">
    <location>
        <begin position="232"/>
        <end position="360"/>
    </location>
</feature>
<proteinExistence type="predicted"/>
<evidence type="ECO:0000256" key="1">
    <source>
        <dbReference type="SAM" id="MobiDB-lite"/>
    </source>
</evidence>
<dbReference type="InterPro" id="IPR048324">
    <property type="entry name" value="ZSWIM1-3_RNaseH-like"/>
</dbReference>
<evidence type="ECO:0000313" key="4">
    <source>
        <dbReference type="Proteomes" id="UP001165121"/>
    </source>
</evidence>
<protein>
    <submittedName>
        <fullName evidence="3">Unnamed protein product</fullName>
    </submittedName>
</protein>
<dbReference type="PANTHER" id="PTHR31569">
    <property type="entry name" value="SWIM-TYPE DOMAIN-CONTAINING PROTEIN"/>
    <property type="match status" value="1"/>
</dbReference>
<reference evidence="3" key="1">
    <citation type="submission" date="2023-04" db="EMBL/GenBank/DDBJ databases">
        <title>Phytophthora fragariaefolia NBRC 109709.</title>
        <authorList>
            <person name="Ichikawa N."/>
            <person name="Sato H."/>
            <person name="Tonouchi N."/>
        </authorList>
    </citation>
    <scope>NUCLEOTIDE SEQUENCE</scope>
    <source>
        <strain evidence="3">NBRC 109709</strain>
    </source>
</reference>
<evidence type="ECO:0000313" key="3">
    <source>
        <dbReference type="EMBL" id="GMF56098.1"/>
    </source>
</evidence>
<feature type="region of interest" description="Disordered" evidence="1">
    <location>
        <begin position="24"/>
        <end position="94"/>
    </location>
</feature>
<gene>
    <name evidence="3" type="ORF">Pfra01_002375000</name>
</gene>
<dbReference type="InterPro" id="IPR052579">
    <property type="entry name" value="Zinc_finger_SWIM"/>
</dbReference>
<comment type="caution">
    <text evidence="3">The sequence shown here is derived from an EMBL/GenBank/DDBJ whole genome shotgun (WGS) entry which is preliminary data.</text>
</comment>
<feature type="compositionally biased region" description="Acidic residues" evidence="1">
    <location>
        <begin position="37"/>
        <end position="48"/>
    </location>
</feature>
<dbReference type="AlphaFoldDB" id="A0A9W6Y877"/>
<dbReference type="Proteomes" id="UP001165121">
    <property type="component" value="Unassembled WGS sequence"/>
</dbReference>
<dbReference type="Pfam" id="PF21056">
    <property type="entry name" value="ZSWIM1-3_RNaseH-like"/>
    <property type="match status" value="1"/>
</dbReference>
<feature type="compositionally biased region" description="Basic and acidic residues" evidence="1">
    <location>
        <begin position="72"/>
        <end position="84"/>
    </location>
</feature>
<sequence length="505" mass="55872">MGRVTDFSPNLLFIRTGLWRPTCASKRRDHRDRGGDSEEGVESDEEWVDSPVEGVDSAEDSSGTSRSTCKQRRSDASSHPRATESSEEPVVLASPLEKNEFPSWDALEAYLKSYSADTYQINVCVQVVNSAAATPTFVLRITSARLEHNHPLNRLRFEYYSHNRTALDSEVVGTASELVKAGAKKKRILQFIHDNSSCNPTIQDVHNLVRKLKKRNHSAPIAAKRLKQWMAEICQEPGNVGGVFVDSVNDQTVATCITLQTQHMRDIFHRLPEVVMIDATHGTNLSKYKVFSIMAHDAFGTGQFVQHAIVQNERNPTLSTALEEFKRNNPAWNRIKSVLVDKDFGEIGVLTKAFPDATLLLCQFHVLKYLREQIASKDYGFNAWQKQQLDGLVNLLVYAKTERQYVRLRKFMGHIMVFGAGKVPVRSTSPGEIELGSGRAEVGSVGGAVGGEVGDQLGSGRAKVGAVESTVGGESECGGDEVVVVSEESQEFKHLFEAYVCEKLG</sequence>
<evidence type="ECO:0000259" key="2">
    <source>
        <dbReference type="Pfam" id="PF21056"/>
    </source>
</evidence>
<dbReference type="OrthoDB" id="97155at2759"/>
<keyword evidence="4" id="KW-1185">Reference proteome</keyword>
<organism evidence="3 4">
    <name type="scientific">Phytophthora fragariaefolia</name>
    <dbReference type="NCBI Taxonomy" id="1490495"/>
    <lineage>
        <taxon>Eukaryota</taxon>
        <taxon>Sar</taxon>
        <taxon>Stramenopiles</taxon>
        <taxon>Oomycota</taxon>
        <taxon>Peronosporomycetes</taxon>
        <taxon>Peronosporales</taxon>
        <taxon>Peronosporaceae</taxon>
        <taxon>Phytophthora</taxon>
    </lineage>
</organism>